<comment type="caution">
    <text evidence="4">The sequence shown here is derived from an EMBL/GenBank/DDBJ whole genome shotgun (WGS) entry which is preliminary data.</text>
</comment>
<dbReference type="EMBL" id="VFOV01000001">
    <property type="protein sequence ID" value="TQL69729.1"/>
    <property type="molecule type" value="Genomic_DNA"/>
</dbReference>
<dbReference type="OrthoDB" id="5171895at2"/>
<proteinExistence type="predicted"/>
<evidence type="ECO:0000256" key="2">
    <source>
        <dbReference type="SAM" id="Phobius"/>
    </source>
</evidence>
<name>A0A543AB00_9ACTN</name>
<dbReference type="Proteomes" id="UP000320209">
    <property type="component" value="Unassembled WGS sequence"/>
</dbReference>
<dbReference type="InterPro" id="IPR058593">
    <property type="entry name" value="ARB_07466-like_C"/>
</dbReference>
<sequence>MSAKPGTPPGPPTSPPPGAPPASGRPQGPRLPDPARDALRKAAGEAQRRLRPARKHLIVLGIVIAVALVFAGLRLLGLGIGGSTRACTVTSADETYDLSSAQAEHASAIAAQAVRRGLPARAASVVMTVELADHDLDRSPGEAAGLYDKLSGVSDYRRQSVPGVAQQISDGDRSDYRDAEPQARALASALTGNTPEAFSCVLRGGADEASGKLSPAGLTERAETVRGAVRKAYGKLPEGGYQPGGVTTGHIPGSAHYEGRAIDYFFRPINARNNIKGWSLAQYLVANADRLDIATVIYDDRIWTKLRSGSGWRDYDVPDRGGDQAILEHRDHVHVDVAD</sequence>
<gene>
    <name evidence="4" type="ORF">FB381_3642</name>
</gene>
<evidence type="ECO:0000259" key="3">
    <source>
        <dbReference type="Pfam" id="PF26571"/>
    </source>
</evidence>
<keyword evidence="2" id="KW-0472">Membrane</keyword>
<evidence type="ECO:0000313" key="4">
    <source>
        <dbReference type="EMBL" id="TQL69729.1"/>
    </source>
</evidence>
<keyword evidence="5" id="KW-1185">Reference proteome</keyword>
<feature type="compositionally biased region" description="Low complexity" evidence="1">
    <location>
        <begin position="21"/>
        <end position="30"/>
    </location>
</feature>
<reference evidence="4 5" key="1">
    <citation type="submission" date="2019-06" db="EMBL/GenBank/DDBJ databases">
        <title>Sequencing the genomes of 1000 actinobacteria strains.</title>
        <authorList>
            <person name="Klenk H.-P."/>
        </authorList>
    </citation>
    <scope>NUCLEOTIDE SEQUENCE [LARGE SCALE GENOMIC DNA]</scope>
    <source>
        <strain evidence="4 5">DSM 25218</strain>
    </source>
</reference>
<feature type="region of interest" description="Disordered" evidence="1">
    <location>
        <begin position="1"/>
        <end position="35"/>
    </location>
</feature>
<accession>A0A543AB00</accession>
<dbReference type="AlphaFoldDB" id="A0A543AB00"/>
<keyword evidence="2" id="KW-1133">Transmembrane helix</keyword>
<feature type="transmembrane region" description="Helical" evidence="2">
    <location>
        <begin position="57"/>
        <end position="80"/>
    </location>
</feature>
<feature type="domain" description="ARB-07466-like C-terminal" evidence="3">
    <location>
        <begin position="217"/>
        <end position="324"/>
    </location>
</feature>
<dbReference type="Pfam" id="PF26571">
    <property type="entry name" value="VldE"/>
    <property type="match status" value="1"/>
</dbReference>
<protein>
    <recommendedName>
        <fullName evidence="3">ARB-07466-like C-terminal domain-containing protein</fullName>
    </recommendedName>
</protein>
<evidence type="ECO:0000313" key="5">
    <source>
        <dbReference type="Proteomes" id="UP000320209"/>
    </source>
</evidence>
<evidence type="ECO:0000256" key="1">
    <source>
        <dbReference type="SAM" id="MobiDB-lite"/>
    </source>
</evidence>
<dbReference type="RefSeq" id="WP_141781572.1">
    <property type="nucleotide sequence ID" value="NZ_VFOV01000001.1"/>
</dbReference>
<feature type="compositionally biased region" description="Pro residues" evidence="1">
    <location>
        <begin position="1"/>
        <end position="20"/>
    </location>
</feature>
<organism evidence="4 5">
    <name type="scientific">Nocardioides albertanoniae</name>
    <dbReference type="NCBI Taxonomy" id="1175486"/>
    <lineage>
        <taxon>Bacteria</taxon>
        <taxon>Bacillati</taxon>
        <taxon>Actinomycetota</taxon>
        <taxon>Actinomycetes</taxon>
        <taxon>Propionibacteriales</taxon>
        <taxon>Nocardioidaceae</taxon>
        <taxon>Nocardioides</taxon>
    </lineage>
</organism>
<keyword evidence="2" id="KW-0812">Transmembrane</keyword>